<keyword evidence="1" id="KW-0812">Transmembrane</keyword>
<keyword evidence="3" id="KW-1185">Reference proteome</keyword>
<feature type="transmembrane region" description="Helical" evidence="1">
    <location>
        <begin position="62"/>
        <end position="79"/>
    </location>
</feature>
<evidence type="ECO:0000256" key="1">
    <source>
        <dbReference type="SAM" id="Phobius"/>
    </source>
</evidence>
<protein>
    <recommendedName>
        <fullName evidence="4">Fatty acid hydroxylase</fullName>
    </recommendedName>
</protein>
<accession>A0ABR1YML7</accession>
<feature type="transmembrane region" description="Helical" evidence="1">
    <location>
        <begin position="36"/>
        <end position="55"/>
    </location>
</feature>
<evidence type="ECO:0000313" key="2">
    <source>
        <dbReference type="EMBL" id="KAK8233746.1"/>
    </source>
</evidence>
<keyword evidence="1" id="KW-1133">Transmembrane helix</keyword>
<dbReference type="Proteomes" id="UP001492380">
    <property type="component" value="Unassembled WGS sequence"/>
</dbReference>
<keyword evidence="1" id="KW-0472">Membrane</keyword>
<name>A0ABR1YML7_9PEZI</name>
<gene>
    <name evidence="2" type="ORF">HDK90DRAFT_511541</name>
</gene>
<sequence length="80" mass="9574">MSNPNSFAPMSDRNDDNIFELAFDQFFVLVHTHPNFFWWDITAPLVLGWVLVNYFPHQSWSVGLLEFAYLAYWFIYYNAD</sequence>
<organism evidence="2 3">
    <name type="scientific">Phyllosticta capitalensis</name>
    <dbReference type="NCBI Taxonomy" id="121624"/>
    <lineage>
        <taxon>Eukaryota</taxon>
        <taxon>Fungi</taxon>
        <taxon>Dikarya</taxon>
        <taxon>Ascomycota</taxon>
        <taxon>Pezizomycotina</taxon>
        <taxon>Dothideomycetes</taxon>
        <taxon>Dothideomycetes incertae sedis</taxon>
        <taxon>Botryosphaeriales</taxon>
        <taxon>Phyllostictaceae</taxon>
        <taxon>Phyllosticta</taxon>
    </lineage>
</organism>
<comment type="caution">
    <text evidence="2">The sequence shown here is derived from an EMBL/GenBank/DDBJ whole genome shotgun (WGS) entry which is preliminary data.</text>
</comment>
<reference evidence="2 3" key="1">
    <citation type="submission" date="2024-04" db="EMBL/GenBank/DDBJ databases">
        <title>Phyllosticta paracitricarpa is synonymous to the EU quarantine fungus P. citricarpa based on phylogenomic analyses.</title>
        <authorList>
            <consortium name="Lawrence Berkeley National Laboratory"/>
            <person name="Van Ingen-Buijs V.A."/>
            <person name="Van Westerhoven A.C."/>
            <person name="Haridas S."/>
            <person name="Skiadas P."/>
            <person name="Martin F."/>
            <person name="Groenewald J.Z."/>
            <person name="Crous P.W."/>
            <person name="Seidl M.F."/>
        </authorList>
    </citation>
    <scope>NUCLEOTIDE SEQUENCE [LARGE SCALE GENOMIC DNA]</scope>
    <source>
        <strain evidence="2 3">CBS 123374</strain>
    </source>
</reference>
<proteinExistence type="predicted"/>
<evidence type="ECO:0000313" key="3">
    <source>
        <dbReference type="Proteomes" id="UP001492380"/>
    </source>
</evidence>
<evidence type="ECO:0008006" key="4">
    <source>
        <dbReference type="Google" id="ProtNLM"/>
    </source>
</evidence>
<dbReference type="EMBL" id="JBBWRZ010000006">
    <property type="protein sequence ID" value="KAK8233746.1"/>
    <property type="molecule type" value="Genomic_DNA"/>
</dbReference>